<dbReference type="EMBL" id="VXIV02003425">
    <property type="protein sequence ID" value="KAF6017187.1"/>
    <property type="molecule type" value="Genomic_DNA"/>
</dbReference>
<name>A0A7J7IUF6_BUGNE</name>
<keyword evidence="1" id="KW-0732">Signal</keyword>
<feature type="domain" description="Ig-like" evidence="2">
    <location>
        <begin position="243"/>
        <end position="316"/>
    </location>
</feature>
<organism evidence="3 4">
    <name type="scientific">Bugula neritina</name>
    <name type="common">Brown bryozoan</name>
    <name type="synonym">Sertularia neritina</name>
    <dbReference type="NCBI Taxonomy" id="10212"/>
    <lineage>
        <taxon>Eukaryota</taxon>
        <taxon>Metazoa</taxon>
        <taxon>Spiralia</taxon>
        <taxon>Lophotrochozoa</taxon>
        <taxon>Bryozoa</taxon>
        <taxon>Gymnolaemata</taxon>
        <taxon>Cheilostomatida</taxon>
        <taxon>Flustrina</taxon>
        <taxon>Buguloidea</taxon>
        <taxon>Bugulidae</taxon>
        <taxon>Bugula</taxon>
    </lineage>
</organism>
<dbReference type="InterPro" id="IPR007110">
    <property type="entry name" value="Ig-like_dom"/>
</dbReference>
<evidence type="ECO:0000259" key="2">
    <source>
        <dbReference type="PROSITE" id="PS50835"/>
    </source>
</evidence>
<proteinExistence type="predicted"/>
<protein>
    <recommendedName>
        <fullName evidence="2">Ig-like domain-containing protein</fullName>
    </recommendedName>
</protein>
<accession>A0A7J7IUF6</accession>
<comment type="caution">
    <text evidence="3">The sequence shown here is derived from an EMBL/GenBank/DDBJ whole genome shotgun (WGS) entry which is preliminary data.</text>
</comment>
<feature type="chain" id="PRO_5029615424" description="Ig-like domain-containing protein" evidence="1">
    <location>
        <begin position="19"/>
        <end position="382"/>
    </location>
</feature>
<feature type="signal peptide" evidence="1">
    <location>
        <begin position="1"/>
        <end position="18"/>
    </location>
</feature>
<sequence length="382" mass="41121">MSAFTCIVLSLTVLQVFAQDGGIYSSSNFPSFYENEEGIFRCPFTLAQDEYNSLTGFGYLKVGDPATAAEGCLVSKAAGLTTVGTANLNVVSTEDCEAAYNDLGVSLTATIVLKSTLTEVGEYTCFWFNNANSFETGSKLEVDQLKVAPTQLDMTITPDMMMYSGDMLGVVCLSQGGSPASIFSYEKNGIALQGEPSYEVGPADDGSVFKCVDETHANYNGGQSNLTSQEKQITVFYLKSNKPELSHVSANPMRTELLDCTTDGNLPDGVTIMYSWMNNGTVVSTEPILEVSKTDVNETMSELYECTVSTTDSKLGTVMVGYNITWNVQTTTPAKPPSTMKPKPKPTTEKFVCGKANTGNSGSTTTIVISSVVVYILSFMFY</sequence>
<evidence type="ECO:0000256" key="1">
    <source>
        <dbReference type="SAM" id="SignalP"/>
    </source>
</evidence>
<reference evidence="3" key="1">
    <citation type="submission" date="2020-06" db="EMBL/GenBank/DDBJ databases">
        <title>Draft genome of Bugula neritina, a colonial animal packing powerful symbionts and potential medicines.</title>
        <authorList>
            <person name="Rayko M."/>
        </authorList>
    </citation>
    <scope>NUCLEOTIDE SEQUENCE [LARGE SCALE GENOMIC DNA]</scope>
    <source>
        <strain evidence="3">Kwan_BN1</strain>
    </source>
</reference>
<keyword evidence="4" id="KW-1185">Reference proteome</keyword>
<dbReference type="Proteomes" id="UP000593567">
    <property type="component" value="Unassembled WGS sequence"/>
</dbReference>
<evidence type="ECO:0000313" key="3">
    <source>
        <dbReference type="EMBL" id="KAF6017187.1"/>
    </source>
</evidence>
<evidence type="ECO:0000313" key="4">
    <source>
        <dbReference type="Proteomes" id="UP000593567"/>
    </source>
</evidence>
<dbReference type="AlphaFoldDB" id="A0A7J7IUF6"/>
<dbReference type="PROSITE" id="PS50835">
    <property type="entry name" value="IG_LIKE"/>
    <property type="match status" value="1"/>
</dbReference>
<gene>
    <name evidence="3" type="ORF">EB796_024517</name>
</gene>